<keyword evidence="4" id="KW-0472">Membrane</keyword>
<feature type="transmembrane region" description="Helical" evidence="4">
    <location>
        <begin position="38"/>
        <end position="56"/>
    </location>
</feature>
<feature type="region of interest" description="Disordered" evidence="3">
    <location>
        <begin position="111"/>
        <end position="192"/>
    </location>
</feature>
<name>A0A238XSV4_9ACTN</name>
<dbReference type="CDD" id="cd07385">
    <property type="entry name" value="MPP_YkuE_C"/>
    <property type="match status" value="1"/>
</dbReference>
<evidence type="ECO:0000256" key="1">
    <source>
        <dbReference type="ARBA" id="ARBA00022723"/>
    </source>
</evidence>
<sequence length="476" mass="50609">MSVILLLGFGTVVLTAMLLLHGYLWFRLVRSTTRPGKLRRRLTVLTLVLALLPALALTLRRTLPLDAAAPLDWVAYSWLGVAFYAFLALLALEPVRFVRNEVLRRTDREVVPSGAGGRGAEPNGVVVPSGAGGRGAEPNGVVVPSGAGGRGAESNGVVVPSGARRAPRRDDATAPRDEGTAPDRGAVRQDRDVTAPSRRLFLARSLAVTAGTVALATGGTGAYFANSPPVVRRVPVTLAGLDPALDGLRIVTFSDAHLSATYGGRRFERLVELVNAQRPDVVAIVGDLVDGDVSELREEAAPLAELVSEQGVFFVTGNHEYFVDTEAWLQHLPTLGIDVLRNERVAIRRGTATFDLAGIDDRTAASSGVPGHAADLDAALDGRDDATPVVLLAHQPVMVEQARRAGVDLQLSGHTHGGQLWPFDHAIRLDQPAVEGLSRQGDTQLYVTSGAGYWGPPMRIGARPEVTVVELRSPRA</sequence>
<feature type="transmembrane region" description="Helical" evidence="4">
    <location>
        <begin position="6"/>
        <end position="26"/>
    </location>
</feature>
<dbReference type="AlphaFoldDB" id="A0A238XSV4"/>
<keyword evidence="4" id="KW-1133">Transmembrane helix</keyword>
<feature type="domain" description="Calcineurin-like phosphoesterase" evidence="5">
    <location>
        <begin position="248"/>
        <end position="417"/>
    </location>
</feature>
<accession>A0A238XSV4</accession>
<dbReference type="RefSeq" id="WP_089337295.1">
    <property type="nucleotide sequence ID" value="NZ_FZNO01000015.1"/>
</dbReference>
<dbReference type="GO" id="GO:0016020">
    <property type="term" value="C:membrane"/>
    <property type="evidence" value="ECO:0007669"/>
    <property type="project" value="GOC"/>
</dbReference>
<dbReference type="GO" id="GO:0046872">
    <property type="term" value="F:metal ion binding"/>
    <property type="evidence" value="ECO:0007669"/>
    <property type="project" value="UniProtKB-KW"/>
</dbReference>
<dbReference type="Pfam" id="PF00149">
    <property type="entry name" value="Metallophos"/>
    <property type="match status" value="1"/>
</dbReference>
<dbReference type="GO" id="GO:0009245">
    <property type="term" value="P:lipid A biosynthetic process"/>
    <property type="evidence" value="ECO:0007669"/>
    <property type="project" value="TreeGrafter"/>
</dbReference>
<dbReference type="GO" id="GO:0008758">
    <property type="term" value="F:UDP-2,3-diacylglucosamine hydrolase activity"/>
    <property type="evidence" value="ECO:0007669"/>
    <property type="project" value="TreeGrafter"/>
</dbReference>
<gene>
    <name evidence="6" type="ORF">SAMN06272737_11593</name>
</gene>
<evidence type="ECO:0000259" key="5">
    <source>
        <dbReference type="Pfam" id="PF00149"/>
    </source>
</evidence>
<evidence type="ECO:0000256" key="4">
    <source>
        <dbReference type="SAM" id="Phobius"/>
    </source>
</evidence>
<keyword evidence="2" id="KW-0378">Hydrolase</keyword>
<dbReference type="Proteomes" id="UP000198403">
    <property type="component" value="Unassembled WGS sequence"/>
</dbReference>
<dbReference type="InterPro" id="IPR029052">
    <property type="entry name" value="Metallo-depent_PP-like"/>
</dbReference>
<evidence type="ECO:0000256" key="2">
    <source>
        <dbReference type="ARBA" id="ARBA00022801"/>
    </source>
</evidence>
<keyword evidence="1" id="KW-0479">Metal-binding</keyword>
<dbReference type="PANTHER" id="PTHR31302">
    <property type="entry name" value="TRANSMEMBRANE PROTEIN WITH METALLOPHOSPHOESTERASE DOMAIN-RELATED"/>
    <property type="match status" value="1"/>
</dbReference>
<evidence type="ECO:0000313" key="6">
    <source>
        <dbReference type="EMBL" id="SNR61792.1"/>
    </source>
</evidence>
<evidence type="ECO:0000313" key="7">
    <source>
        <dbReference type="Proteomes" id="UP000198403"/>
    </source>
</evidence>
<dbReference type="Gene3D" id="3.60.21.10">
    <property type="match status" value="1"/>
</dbReference>
<dbReference type="PANTHER" id="PTHR31302:SF31">
    <property type="entry name" value="PHOSPHODIESTERASE YAEI"/>
    <property type="match status" value="1"/>
</dbReference>
<dbReference type="SUPFAM" id="SSF56300">
    <property type="entry name" value="Metallo-dependent phosphatases"/>
    <property type="match status" value="1"/>
</dbReference>
<reference evidence="6 7" key="1">
    <citation type="submission" date="2017-06" db="EMBL/GenBank/DDBJ databases">
        <authorList>
            <person name="Kim H.J."/>
            <person name="Triplett B.A."/>
        </authorList>
    </citation>
    <scope>NUCLEOTIDE SEQUENCE [LARGE SCALE GENOMIC DNA]</scope>
    <source>
        <strain evidence="6 7">DSM 44272</strain>
    </source>
</reference>
<dbReference type="EMBL" id="FZNO01000015">
    <property type="protein sequence ID" value="SNR61792.1"/>
    <property type="molecule type" value="Genomic_DNA"/>
</dbReference>
<feature type="compositionally biased region" description="Basic and acidic residues" evidence="3">
    <location>
        <begin position="168"/>
        <end position="192"/>
    </location>
</feature>
<dbReference type="InterPro" id="IPR004843">
    <property type="entry name" value="Calcineurin-like_PHP"/>
</dbReference>
<protein>
    <recommendedName>
        <fullName evidence="5">Calcineurin-like phosphoesterase domain-containing protein</fullName>
    </recommendedName>
</protein>
<feature type="transmembrane region" description="Helical" evidence="4">
    <location>
        <begin position="76"/>
        <end position="95"/>
    </location>
</feature>
<keyword evidence="4" id="KW-0812">Transmembrane</keyword>
<evidence type="ECO:0000256" key="3">
    <source>
        <dbReference type="SAM" id="MobiDB-lite"/>
    </source>
</evidence>
<dbReference type="OrthoDB" id="9780884at2"/>
<proteinExistence type="predicted"/>
<keyword evidence="7" id="KW-1185">Reference proteome</keyword>
<feature type="transmembrane region" description="Helical" evidence="4">
    <location>
        <begin position="201"/>
        <end position="225"/>
    </location>
</feature>
<organism evidence="6 7">
    <name type="scientific">Blastococcus mobilis</name>
    <dbReference type="NCBI Taxonomy" id="1938746"/>
    <lineage>
        <taxon>Bacteria</taxon>
        <taxon>Bacillati</taxon>
        <taxon>Actinomycetota</taxon>
        <taxon>Actinomycetes</taxon>
        <taxon>Geodermatophilales</taxon>
        <taxon>Geodermatophilaceae</taxon>
        <taxon>Blastococcus</taxon>
    </lineage>
</organism>
<dbReference type="InterPro" id="IPR051158">
    <property type="entry name" value="Metallophosphoesterase_sf"/>
</dbReference>